<evidence type="ECO:0000256" key="4">
    <source>
        <dbReference type="ARBA" id="ARBA00023136"/>
    </source>
</evidence>
<evidence type="ECO:0000256" key="1">
    <source>
        <dbReference type="ARBA" id="ARBA00004141"/>
    </source>
</evidence>
<feature type="transmembrane region" description="Helical" evidence="5">
    <location>
        <begin position="61"/>
        <end position="78"/>
    </location>
</feature>
<accession>A0A0F9TD04</accession>
<evidence type="ECO:0000256" key="2">
    <source>
        <dbReference type="ARBA" id="ARBA00022692"/>
    </source>
</evidence>
<organism evidence="7">
    <name type="scientific">marine sediment metagenome</name>
    <dbReference type="NCBI Taxonomy" id="412755"/>
    <lineage>
        <taxon>unclassified sequences</taxon>
        <taxon>metagenomes</taxon>
        <taxon>ecological metagenomes</taxon>
    </lineage>
</organism>
<comment type="caution">
    <text evidence="7">The sequence shown here is derived from an EMBL/GenBank/DDBJ whole genome shotgun (WGS) entry which is preliminary data.</text>
</comment>
<proteinExistence type="predicted"/>
<gene>
    <name evidence="7" type="ORF">LCGC14_0668920</name>
</gene>
<evidence type="ECO:0000259" key="6">
    <source>
        <dbReference type="Pfam" id="PF04138"/>
    </source>
</evidence>
<dbReference type="InterPro" id="IPR007267">
    <property type="entry name" value="GtrA_DPMS_TM"/>
</dbReference>
<evidence type="ECO:0000256" key="5">
    <source>
        <dbReference type="SAM" id="Phobius"/>
    </source>
</evidence>
<reference evidence="7" key="1">
    <citation type="journal article" date="2015" name="Nature">
        <title>Complex archaea that bridge the gap between prokaryotes and eukaryotes.</title>
        <authorList>
            <person name="Spang A."/>
            <person name="Saw J.H."/>
            <person name="Jorgensen S.L."/>
            <person name="Zaremba-Niedzwiedzka K."/>
            <person name="Martijn J."/>
            <person name="Lind A.E."/>
            <person name="van Eijk R."/>
            <person name="Schleper C."/>
            <person name="Guy L."/>
            <person name="Ettema T.J."/>
        </authorList>
    </citation>
    <scope>NUCLEOTIDE SEQUENCE</scope>
</reference>
<sequence>MVEENKMKKQMVLYLIFAAFMIALNYLIQKLNQIVFAPFICGSTGFFQTFYCSTDPNMPELFGSILAVGITYIIKFFLDKYIVFKKTGTKLKETSLEFIKYFGFAILTTIENIGIQFLLTNYLNTPLELSLVIALSVGYLTKFFIDKKFVFIIENKE</sequence>
<evidence type="ECO:0000256" key="3">
    <source>
        <dbReference type="ARBA" id="ARBA00022989"/>
    </source>
</evidence>
<dbReference type="GO" id="GO:0000271">
    <property type="term" value="P:polysaccharide biosynthetic process"/>
    <property type="evidence" value="ECO:0007669"/>
    <property type="project" value="InterPro"/>
</dbReference>
<dbReference type="AlphaFoldDB" id="A0A0F9TD04"/>
<comment type="subcellular location">
    <subcellularLocation>
        <location evidence="1">Membrane</location>
        <topology evidence="1">Multi-pass membrane protein</topology>
    </subcellularLocation>
</comment>
<dbReference type="GO" id="GO:0016020">
    <property type="term" value="C:membrane"/>
    <property type="evidence" value="ECO:0007669"/>
    <property type="project" value="UniProtKB-SubCell"/>
</dbReference>
<name>A0A0F9TD04_9ZZZZ</name>
<keyword evidence="3 5" id="KW-1133">Transmembrane helix</keyword>
<keyword evidence="4 5" id="KW-0472">Membrane</keyword>
<keyword evidence="2 5" id="KW-0812">Transmembrane</keyword>
<feature type="domain" description="GtrA/DPMS transmembrane" evidence="6">
    <location>
        <begin position="49"/>
        <end position="151"/>
    </location>
</feature>
<dbReference type="Pfam" id="PF04138">
    <property type="entry name" value="GtrA_DPMS_TM"/>
    <property type="match status" value="1"/>
</dbReference>
<feature type="transmembrane region" description="Helical" evidence="5">
    <location>
        <begin position="125"/>
        <end position="145"/>
    </location>
</feature>
<protein>
    <recommendedName>
        <fullName evidence="6">GtrA/DPMS transmembrane domain-containing protein</fullName>
    </recommendedName>
</protein>
<evidence type="ECO:0000313" key="7">
    <source>
        <dbReference type="EMBL" id="KKN46841.1"/>
    </source>
</evidence>
<feature type="transmembrane region" description="Helical" evidence="5">
    <location>
        <begin position="12"/>
        <end position="28"/>
    </location>
</feature>
<feature type="transmembrane region" description="Helical" evidence="5">
    <location>
        <begin position="98"/>
        <end position="119"/>
    </location>
</feature>
<dbReference type="EMBL" id="LAZR01001309">
    <property type="protein sequence ID" value="KKN46841.1"/>
    <property type="molecule type" value="Genomic_DNA"/>
</dbReference>